<dbReference type="OrthoDB" id="1422031at2"/>
<feature type="domain" description="Copper-binding protein MbnP-like" evidence="2">
    <location>
        <begin position="34"/>
        <end position="236"/>
    </location>
</feature>
<dbReference type="AlphaFoldDB" id="A0A1G8C7T9"/>
<dbReference type="RefSeq" id="WP_091257341.1">
    <property type="nucleotide sequence ID" value="NZ_FNDB01000007.1"/>
</dbReference>
<evidence type="ECO:0000256" key="1">
    <source>
        <dbReference type="SAM" id="SignalP"/>
    </source>
</evidence>
<dbReference type="Proteomes" id="UP000199274">
    <property type="component" value="Unassembled WGS sequence"/>
</dbReference>
<reference evidence="4" key="1">
    <citation type="submission" date="2016-10" db="EMBL/GenBank/DDBJ databases">
        <authorList>
            <person name="Varghese N."/>
            <person name="Submissions S."/>
        </authorList>
    </citation>
    <scope>NUCLEOTIDE SEQUENCE [LARGE SCALE GENOMIC DNA]</scope>
    <source>
        <strain evidence="4">CGMCC 1.2747</strain>
    </source>
</reference>
<dbReference type="EMBL" id="FNDB01000007">
    <property type="protein sequence ID" value="SDH41448.1"/>
    <property type="molecule type" value="Genomic_DNA"/>
</dbReference>
<keyword evidence="1" id="KW-0732">Signal</keyword>
<sequence length="270" mass="29579">MKFQLKNILAVMAISVTLFSCSNDDDNEMITGNGNLKLEFDNIYKSANFTFNTNYTNSNAEVVAVSKVKYIVSNIVLTKEDGTTFTYPKSQSYFIVDEATPATLLLNLSNIPAGNYTKVKYGIGVDKTQWEAGATGQGDFLATAQTAGMIWSWSAGYKFVAFEGTFTAPTVTTAKEFKVHTGQTGTDYNYTEVTLSFPENALVRTTITPQVHIMTDLSQVIDGANKINLTEAATVMGGAKLALVTTNISSMFKIDHVHNDQFFNQKAVRN</sequence>
<dbReference type="Pfam" id="PF20243">
    <property type="entry name" value="MbnP"/>
    <property type="match status" value="1"/>
</dbReference>
<evidence type="ECO:0000259" key="2">
    <source>
        <dbReference type="Pfam" id="PF20243"/>
    </source>
</evidence>
<name>A0A1G8C7T9_9FLAO</name>
<dbReference type="PROSITE" id="PS51257">
    <property type="entry name" value="PROKAR_LIPOPROTEIN"/>
    <property type="match status" value="1"/>
</dbReference>
<organism evidence="3 4">
    <name type="scientific">Flavobacterium omnivorum</name>
    <dbReference type="NCBI Taxonomy" id="178355"/>
    <lineage>
        <taxon>Bacteria</taxon>
        <taxon>Pseudomonadati</taxon>
        <taxon>Bacteroidota</taxon>
        <taxon>Flavobacteriia</taxon>
        <taxon>Flavobacteriales</taxon>
        <taxon>Flavobacteriaceae</taxon>
        <taxon>Flavobacterium</taxon>
    </lineage>
</organism>
<evidence type="ECO:0000313" key="3">
    <source>
        <dbReference type="EMBL" id="SDH41448.1"/>
    </source>
</evidence>
<feature type="signal peptide" evidence="1">
    <location>
        <begin position="1"/>
        <end position="22"/>
    </location>
</feature>
<protein>
    <recommendedName>
        <fullName evidence="2">Copper-binding protein MbnP-like domain-containing protein</fullName>
    </recommendedName>
</protein>
<accession>A0A1G8C7T9</accession>
<keyword evidence="4" id="KW-1185">Reference proteome</keyword>
<evidence type="ECO:0000313" key="4">
    <source>
        <dbReference type="Proteomes" id="UP000199274"/>
    </source>
</evidence>
<dbReference type="InterPro" id="IPR046863">
    <property type="entry name" value="MbnP-like_dom"/>
</dbReference>
<proteinExistence type="predicted"/>
<dbReference type="STRING" id="178355.SAMN04488062_10770"/>
<feature type="chain" id="PRO_5011557608" description="Copper-binding protein MbnP-like domain-containing protein" evidence="1">
    <location>
        <begin position="23"/>
        <end position="270"/>
    </location>
</feature>
<gene>
    <name evidence="3" type="ORF">SAMN04488062_10770</name>
</gene>